<name>A0ABP9VZN7_9BACT</name>
<dbReference type="RefSeq" id="WP_345688650.1">
    <property type="nucleotide sequence ID" value="NZ_BAABRO010000025.1"/>
</dbReference>
<accession>A0ABP9VZN7</accession>
<reference evidence="1 2" key="1">
    <citation type="submission" date="2024-02" db="EMBL/GenBank/DDBJ databases">
        <title>Rhodopirellula caenicola NBRC 110016.</title>
        <authorList>
            <person name="Ichikawa N."/>
            <person name="Katano-Makiyama Y."/>
            <person name="Hidaka K."/>
        </authorList>
    </citation>
    <scope>NUCLEOTIDE SEQUENCE [LARGE SCALE GENOMIC DNA]</scope>
    <source>
        <strain evidence="1 2">NBRC 110016</strain>
    </source>
</reference>
<gene>
    <name evidence="1" type="ORF">Rcae01_06107</name>
</gene>
<comment type="caution">
    <text evidence="1">The sequence shown here is derived from an EMBL/GenBank/DDBJ whole genome shotgun (WGS) entry which is preliminary data.</text>
</comment>
<keyword evidence="2" id="KW-1185">Reference proteome</keyword>
<dbReference type="EMBL" id="BAABRO010000025">
    <property type="protein sequence ID" value="GAA5510597.1"/>
    <property type="molecule type" value="Genomic_DNA"/>
</dbReference>
<dbReference type="Proteomes" id="UP001416858">
    <property type="component" value="Unassembled WGS sequence"/>
</dbReference>
<protein>
    <submittedName>
        <fullName evidence="1">Uncharacterized protein</fullName>
    </submittedName>
</protein>
<evidence type="ECO:0000313" key="1">
    <source>
        <dbReference type="EMBL" id="GAA5510597.1"/>
    </source>
</evidence>
<sequence>MFEFLGYSLGRLEDVELAKTEAAIRDHVTKRDKLKKASFTMSNASPIYRVEIPPCTPVWPDVWKSDKGIPIDRNLQIPFSIEKFASLLPLVQSHPEKLEVSVTILWPRHGAFHFQLPLESIHERRYIGYRLGINPHPRNRHADLFKMLKCMFGGVSKLWAVEDNFNITSTKCNFLNKFTDTRNGRISCSNGMRTPDWASTMSYFNIEDFQFASQLAEETAKVLVDCMGKPKCIEVKVASFVEEAASAAEFCQTLAPKWYTGFHPNPNKKFDPFKHPGHSEGTLIYPVAWNENRANEIDMEDLMDIYTAVEHHPDGSRLLLATNHDDAWLKKTVTEVGYGDQFELLGDETKYADSKALVKNIKALAKVNS</sequence>
<organism evidence="1 2">
    <name type="scientific">Novipirellula caenicola</name>
    <dbReference type="NCBI Taxonomy" id="1536901"/>
    <lineage>
        <taxon>Bacteria</taxon>
        <taxon>Pseudomonadati</taxon>
        <taxon>Planctomycetota</taxon>
        <taxon>Planctomycetia</taxon>
        <taxon>Pirellulales</taxon>
        <taxon>Pirellulaceae</taxon>
        <taxon>Novipirellula</taxon>
    </lineage>
</organism>
<evidence type="ECO:0000313" key="2">
    <source>
        <dbReference type="Proteomes" id="UP001416858"/>
    </source>
</evidence>
<proteinExistence type="predicted"/>